<dbReference type="EMBL" id="CP121472">
    <property type="protein sequence ID" value="WPL16138.1"/>
    <property type="molecule type" value="Genomic_DNA"/>
</dbReference>
<keyword evidence="3" id="KW-1185">Reference proteome</keyword>
<feature type="domain" description="GGDEF" evidence="1">
    <location>
        <begin position="1"/>
        <end position="126"/>
    </location>
</feature>
<sequence>MTEPLVRDISRRLLTELGMEPPRPPLKAPLAVNPQQPLLARISDSAFALLTMGETGETLALGQRLLTGLNHPLELAGIDLPIKAKAGLADARGTDLDADTLLRHALAAAASARHESGGVQPYRSDPLERDTFLHLLDTNSSPRWRALPCPPLTDY</sequence>
<evidence type="ECO:0000313" key="2">
    <source>
        <dbReference type="EMBL" id="WPL16138.1"/>
    </source>
</evidence>
<reference evidence="2 3" key="1">
    <citation type="journal article" date="2023" name="Microorganisms">
        <title>Thiorhodovibrio frisius and Trv. litoralis spp. nov., Two Novel Members from a Clade of Fastidious Purple Sulfur Bacteria That Exhibit Unique Red-Shifted Light-Harvesting Capabilities.</title>
        <authorList>
            <person name="Methner A."/>
            <person name="Kuzyk S.B."/>
            <person name="Petersen J."/>
            <person name="Bauer S."/>
            <person name="Brinkmann H."/>
            <person name="Sichau K."/>
            <person name="Wanner G."/>
            <person name="Wolf J."/>
            <person name="Neumann-Schaal M."/>
            <person name="Henke P."/>
            <person name="Tank M."/>
            <person name="Sproer C."/>
            <person name="Bunk B."/>
            <person name="Overmann J."/>
        </authorList>
    </citation>
    <scope>NUCLEOTIDE SEQUENCE [LARGE SCALE GENOMIC DNA]</scope>
    <source>
        <strain evidence="2 3">DSM 6702</strain>
    </source>
</reference>
<dbReference type="Proteomes" id="UP001432180">
    <property type="component" value="Chromosome"/>
</dbReference>
<gene>
    <name evidence="2" type="ORF">Thiowin_01085</name>
</gene>
<protein>
    <submittedName>
        <fullName evidence="2">Diguanylate cyclase</fullName>
    </submittedName>
</protein>
<accession>A0ABZ0S7A1</accession>
<evidence type="ECO:0000259" key="1">
    <source>
        <dbReference type="PROSITE" id="PS50887"/>
    </source>
</evidence>
<organism evidence="2 3">
    <name type="scientific">Thiorhodovibrio winogradskyi</name>
    <dbReference type="NCBI Taxonomy" id="77007"/>
    <lineage>
        <taxon>Bacteria</taxon>
        <taxon>Pseudomonadati</taxon>
        <taxon>Pseudomonadota</taxon>
        <taxon>Gammaproteobacteria</taxon>
        <taxon>Chromatiales</taxon>
        <taxon>Chromatiaceae</taxon>
        <taxon>Thiorhodovibrio</taxon>
    </lineage>
</organism>
<dbReference type="InterPro" id="IPR043128">
    <property type="entry name" value="Rev_trsase/Diguanyl_cyclase"/>
</dbReference>
<dbReference type="InterPro" id="IPR029787">
    <property type="entry name" value="Nucleotide_cyclase"/>
</dbReference>
<name>A0ABZ0S7A1_9GAMM</name>
<dbReference type="SUPFAM" id="SSF55073">
    <property type="entry name" value="Nucleotide cyclase"/>
    <property type="match status" value="1"/>
</dbReference>
<dbReference type="InterPro" id="IPR000160">
    <property type="entry name" value="GGDEF_dom"/>
</dbReference>
<proteinExistence type="predicted"/>
<dbReference type="PROSITE" id="PS50887">
    <property type="entry name" value="GGDEF"/>
    <property type="match status" value="1"/>
</dbReference>
<dbReference type="Gene3D" id="3.30.70.270">
    <property type="match status" value="1"/>
</dbReference>
<dbReference type="RefSeq" id="WP_328986686.1">
    <property type="nucleotide sequence ID" value="NZ_CP121472.1"/>
</dbReference>
<evidence type="ECO:0000313" key="3">
    <source>
        <dbReference type="Proteomes" id="UP001432180"/>
    </source>
</evidence>